<reference evidence="2 3" key="1">
    <citation type="submission" date="2018-08" db="EMBL/GenBank/DDBJ databases">
        <title>Recombination of ecologically and evolutionarily significant loci maintains genetic cohesion in the Pseudomonas syringae species complex.</title>
        <authorList>
            <person name="Dillon M."/>
            <person name="Thakur S."/>
            <person name="Almeida R.N.D."/>
            <person name="Weir B.S."/>
            <person name="Guttman D.S."/>
        </authorList>
    </citation>
    <scope>NUCLEOTIDE SEQUENCE [LARGE SCALE GENOMIC DNA]</scope>
    <source>
        <strain evidence="2 3">ICMP 11281</strain>
    </source>
</reference>
<organism evidence="2 3">
    <name type="scientific">Pseudomonas syringae pv. maculicola</name>
    <dbReference type="NCBI Taxonomy" id="59511"/>
    <lineage>
        <taxon>Bacteria</taxon>
        <taxon>Pseudomonadati</taxon>
        <taxon>Pseudomonadota</taxon>
        <taxon>Gammaproteobacteria</taxon>
        <taxon>Pseudomonadales</taxon>
        <taxon>Pseudomonadaceae</taxon>
        <taxon>Pseudomonas</taxon>
    </lineage>
</organism>
<dbReference type="AlphaFoldDB" id="A0A0N0G8N0"/>
<dbReference type="SUPFAM" id="SSF51182">
    <property type="entry name" value="RmlC-like cupins"/>
    <property type="match status" value="1"/>
</dbReference>
<dbReference type="EMBL" id="RBUQ01000103">
    <property type="protein sequence ID" value="RMV39415.1"/>
    <property type="molecule type" value="Genomic_DNA"/>
</dbReference>
<evidence type="ECO:0000256" key="1">
    <source>
        <dbReference type="SAM" id="SignalP"/>
    </source>
</evidence>
<dbReference type="Proteomes" id="UP000271631">
    <property type="component" value="Unassembled WGS sequence"/>
</dbReference>
<accession>A0A0N0G8N0</accession>
<dbReference type="InterPro" id="IPR011051">
    <property type="entry name" value="RmlC_Cupin_sf"/>
</dbReference>
<proteinExistence type="predicted"/>
<keyword evidence="1" id="KW-0732">Signal</keyword>
<dbReference type="RefSeq" id="WP_054068976.1">
    <property type="nucleotide sequence ID" value="NZ_JAEVFP010000026.1"/>
</dbReference>
<name>A0A0N0G8N0_PSEYM</name>
<sequence length="189" mass="22319">MINLFWRMLAKVLARPAIAAWVIARAARTPYLHIRSADGQEVYMGRWWLFNAYDRETHLARIRWIPWSIRVHHIMRPDADRDLHDHPWDARTVILRGSYTEERLESCETADLLKRDANLRWVPGYEIHRLAIRTRQAGDTAQLKHGEYHRIDEVSPGGVYTLFITSRWKGDWGFLVNGVKVAWREYTGE</sequence>
<evidence type="ECO:0000313" key="3">
    <source>
        <dbReference type="Proteomes" id="UP000271631"/>
    </source>
</evidence>
<comment type="caution">
    <text evidence="2">The sequence shown here is derived from an EMBL/GenBank/DDBJ whole genome shotgun (WGS) entry which is preliminary data.</text>
</comment>
<feature type="signal peptide" evidence="1">
    <location>
        <begin position="1"/>
        <end position="19"/>
    </location>
</feature>
<evidence type="ECO:0000313" key="2">
    <source>
        <dbReference type="EMBL" id="RMV39415.1"/>
    </source>
</evidence>
<protein>
    <submittedName>
        <fullName evidence="2">Uncharacterized protein</fullName>
    </submittedName>
</protein>
<gene>
    <name evidence="2" type="ORF">ALP13_03011</name>
</gene>
<feature type="chain" id="PRO_5044054188" evidence="1">
    <location>
        <begin position="20"/>
        <end position="189"/>
    </location>
</feature>